<evidence type="ECO:0000313" key="3">
    <source>
        <dbReference type="EMBL" id="XBS36075.1"/>
    </source>
</evidence>
<dbReference type="EMBL" id="CP144460">
    <property type="protein sequence ID" value="XBS36075.1"/>
    <property type="molecule type" value="Genomic_DNA"/>
</dbReference>
<dbReference type="InterPro" id="IPR009739">
    <property type="entry name" value="LprI-like_N"/>
</dbReference>
<dbReference type="AlphaFoldDB" id="A0AAU7P309"/>
<gene>
    <name evidence="3" type="ORF">VZ068_11060</name>
</gene>
<sequence>MQELKARTPLNRAIDCTRRWSVLALSVMLTACQAPHTESAAISEPQAASAPAATTKTPAPSQASAPEAVVSAAEQDASPKTAADAPVTDEEGNPYRPDDSYNRANLRPEFKKCAAASDAVISAMQACADEEFLWQQKRMRAAFGAIANGPDGEFKDKVADEQDAYMRDTNRYCRFDPATQGQGQMLDAQSCRINRYANRADALEALISK</sequence>
<feature type="compositionally biased region" description="Low complexity" evidence="1">
    <location>
        <begin position="39"/>
        <end position="75"/>
    </location>
</feature>
<feature type="domain" description="Lysozyme inhibitor LprI-like N-terminal" evidence="2">
    <location>
        <begin position="113"/>
        <end position="203"/>
    </location>
</feature>
<organism evidence="3">
    <name type="scientific">Xanthomonas sp. 10-10</name>
    <dbReference type="NCBI Taxonomy" id="3115848"/>
    <lineage>
        <taxon>Bacteria</taxon>
        <taxon>Pseudomonadati</taxon>
        <taxon>Pseudomonadota</taxon>
        <taxon>Gammaproteobacteria</taxon>
        <taxon>Lysobacterales</taxon>
        <taxon>Lysobacteraceae</taxon>
        <taxon>Xanthomonas</taxon>
    </lineage>
</organism>
<evidence type="ECO:0000259" key="2">
    <source>
        <dbReference type="Pfam" id="PF07007"/>
    </source>
</evidence>
<evidence type="ECO:0000256" key="1">
    <source>
        <dbReference type="SAM" id="MobiDB-lite"/>
    </source>
</evidence>
<dbReference type="Gene3D" id="1.20.1270.180">
    <property type="match status" value="1"/>
</dbReference>
<dbReference type="Pfam" id="PF07007">
    <property type="entry name" value="LprI"/>
    <property type="match status" value="1"/>
</dbReference>
<proteinExistence type="predicted"/>
<feature type="region of interest" description="Disordered" evidence="1">
    <location>
        <begin position="38"/>
        <end position="103"/>
    </location>
</feature>
<reference evidence="3" key="1">
    <citation type="submission" date="2024-02" db="EMBL/GenBank/DDBJ databases">
        <title>Complete genome sequence of Xanthomonas sp. 10-10.</title>
        <authorList>
            <person name="Biessy A."/>
            <person name="Ciotola M."/>
            <person name="Cadieux M."/>
            <person name="Soufiane B."/>
            <person name="Laforest M."/>
            <person name="Filion M."/>
        </authorList>
    </citation>
    <scope>NUCLEOTIDE SEQUENCE</scope>
    <source>
        <strain evidence="3">10-10</strain>
    </source>
</reference>
<dbReference type="PROSITE" id="PS51257">
    <property type="entry name" value="PROKAR_LIPOPROTEIN"/>
    <property type="match status" value="1"/>
</dbReference>
<accession>A0AAU7P309</accession>
<name>A0AAU7P309_9XANT</name>
<dbReference type="RefSeq" id="WP_349655353.1">
    <property type="nucleotide sequence ID" value="NZ_CP144460.1"/>
</dbReference>
<protein>
    <submittedName>
        <fullName evidence="3">Lysozyme inhibitor LprI family protein</fullName>
    </submittedName>
</protein>